<proteinExistence type="predicted"/>
<dbReference type="Proteomes" id="UP000289738">
    <property type="component" value="Chromosome A06"/>
</dbReference>
<sequence>MANWEVENRKFTVKQPIEVVLTNDEAQHLTFLFKSEVNSMGRIAAGIIILDLANCNFEHINIF</sequence>
<dbReference type="EMBL" id="SDMP01000006">
    <property type="protein sequence ID" value="RYR53274.1"/>
    <property type="molecule type" value="Genomic_DNA"/>
</dbReference>
<keyword evidence="2" id="KW-1185">Reference proteome</keyword>
<evidence type="ECO:0000313" key="1">
    <source>
        <dbReference type="EMBL" id="RYR53274.1"/>
    </source>
</evidence>
<protein>
    <submittedName>
        <fullName evidence="1">Uncharacterized protein</fullName>
    </submittedName>
</protein>
<name>A0A445CQU3_ARAHY</name>
<organism evidence="1 2">
    <name type="scientific">Arachis hypogaea</name>
    <name type="common">Peanut</name>
    <dbReference type="NCBI Taxonomy" id="3818"/>
    <lineage>
        <taxon>Eukaryota</taxon>
        <taxon>Viridiplantae</taxon>
        <taxon>Streptophyta</taxon>
        <taxon>Embryophyta</taxon>
        <taxon>Tracheophyta</taxon>
        <taxon>Spermatophyta</taxon>
        <taxon>Magnoliopsida</taxon>
        <taxon>eudicotyledons</taxon>
        <taxon>Gunneridae</taxon>
        <taxon>Pentapetalae</taxon>
        <taxon>rosids</taxon>
        <taxon>fabids</taxon>
        <taxon>Fabales</taxon>
        <taxon>Fabaceae</taxon>
        <taxon>Papilionoideae</taxon>
        <taxon>50 kb inversion clade</taxon>
        <taxon>dalbergioids sensu lato</taxon>
        <taxon>Dalbergieae</taxon>
        <taxon>Pterocarpus clade</taxon>
        <taxon>Arachis</taxon>
    </lineage>
</organism>
<gene>
    <name evidence="1" type="ORF">Ahy_A06g028288</name>
</gene>
<dbReference type="AlphaFoldDB" id="A0A445CQU3"/>
<accession>A0A445CQU3</accession>
<comment type="caution">
    <text evidence="1">The sequence shown here is derived from an EMBL/GenBank/DDBJ whole genome shotgun (WGS) entry which is preliminary data.</text>
</comment>
<reference evidence="1 2" key="1">
    <citation type="submission" date="2019-01" db="EMBL/GenBank/DDBJ databases">
        <title>Sequencing of cultivated peanut Arachis hypogaea provides insights into genome evolution and oil improvement.</title>
        <authorList>
            <person name="Chen X."/>
        </authorList>
    </citation>
    <scope>NUCLEOTIDE SEQUENCE [LARGE SCALE GENOMIC DNA]</scope>
    <source>
        <strain evidence="2">cv. Fuhuasheng</strain>
        <tissue evidence="1">Leaves</tissue>
    </source>
</reference>
<evidence type="ECO:0000313" key="2">
    <source>
        <dbReference type="Proteomes" id="UP000289738"/>
    </source>
</evidence>